<accession>A0AAE0A217</accession>
<dbReference type="SMART" id="SM00108">
    <property type="entry name" value="B_lectin"/>
    <property type="match status" value="1"/>
</dbReference>
<dbReference type="Proteomes" id="UP001281410">
    <property type="component" value="Unassembled WGS sequence"/>
</dbReference>
<keyword evidence="1" id="KW-0732">Signal</keyword>
<name>A0AAE0A217_9ROSI</name>
<sequence length="243" mass="27489">MADIDSMLSRSVSLLVFLLILSFFGMQFSVVAVTDSISQGRVVTRSDTIVSAVKTIVWVANRDLPLTSSSPALTINNEGNLVIVDGRITYEVSDNALSQNTSAILLDSGNFVLRNENFDVLWQSFDYPSDTLLPGMKLGYSIKNKKLWSIRSWRDVDDPEVGAAELKMDPKRPNELFLIRNSELAWQSDGAWREGRFNLMPEMISNYTFNNSFYTNENEAYFIYFLYNSSIPSRFLIDVSGQL</sequence>
<dbReference type="AlphaFoldDB" id="A0AAE0A217"/>
<evidence type="ECO:0000256" key="1">
    <source>
        <dbReference type="ARBA" id="ARBA00022729"/>
    </source>
</evidence>
<evidence type="ECO:0000313" key="6">
    <source>
        <dbReference type="Proteomes" id="UP001281410"/>
    </source>
</evidence>
<dbReference type="Pfam" id="PF00954">
    <property type="entry name" value="S_locus_glycop"/>
    <property type="match status" value="1"/>
</dbReference>
<dbReference type="PROSITE" id="PS50927">
    <property type="entry name" value="BULB_LECTIN"/>
    <property type="match status" value="1"/>
</dbReference>
<dbReference type="Pfam" id="PF01453">
    <property type="entry name" value="B_lectin"/>
    <property type="match status" value="1"/>
</dbReference>
<dbReference type="CDD" id="cd00028">
    <property type="entry name" value="B_lectin"/>
    <property type="match status" value="1"/>
</dbReference>
<dbReference type="InterPro" id="IPR000858">
    <property type="entry name" value="S_locus_glycoprot_dom"/>
</dbReference>
<evidence type="ECO:0000256" key="3">
    <source>
        <dbReference type="ARBA" id="ARBA00023180"/>
    </source>
</evidence>
<proteinExistence type="predicted"/>
<dbReference type="InterPro" id="IPR001480">
    <property type="entry name" value="Bulb-type_lectin_dom"/>
</dbReference>
<comment type="caution">
    <text evidence="5">The sequence shown here is derived from an EMBL/GenBank/DDBJ whole genome shotgun (WGS) entry which is preliminary data.</text>
</comment>
<keyword evidence="2" id="KW-1015">Disulfide bond</keyword>
<feature type="domain" description="Bulb-type lectin" evidence="4">
    <location>
        <begin position="5"/>
        <end position="126"/>
    </location>
</feature>
<dbReference type="PANTHER" id="PTHR32444">
    <property type="entry name" value="BULB-TYPE LECTIN DOMAIN-CONTAINING PROTEIN"/>
    <property type="match status" value="1"/>
</dbReference>
<dbReference type="Gene3D" id="2.90.10.10">
    <property type="entry name" value="Bulb-type lectin domain"/>
    <property type="match status" value="1"/>
</dbReference>
<dbReference type="EMBL" id="JANJYJ010000007">
    <property type="protein sequence ID" value="KAK3199305.1"/>
    <property type="molecule type" value="Genomic_DNA"/>
</dbReference>
<dbReference type="PANTHER" id="PTHR32444:SF128">
    <property type="entry name" value="CURCULIN-LIKE (MANNOSE-BINDING) LECTIN FAMILY PROTEIN"/>
    <property type="match status" value="1"/>
</dbReference>
<gene>
    <name evidence="5" type="ORF">Dsin_022720</name>
</gene>
<dbReference type="InterPro" id="IPR036426">
    <property type="entry name" value="Bulb-type_lectin_dom_sf"/>
</dbReference>
<dbReference type="GO" id="GO:0048544">
    <property type="term" value="P:recognition of pollen"/>
    <property type="evidence" value="ECO:0007669"/>
    <property type="project" value="InterPro"/>
</dbReference>
<protein>
    <recommendedName>
        <fullName evidence="4">Bulb-type lectin domain-containing protein</fullName>
    </recommendedName>
</protein>
<evidence type="ECO:0000313" key="5">
    <source>
        <dbReference type="EMBL" id="KAK3199305.1"/>
    </source>
</evidence>
<keyword evidence="3" id="KW-0325">Glycoprotein</keyword>
<organism evidence="5 6">
    <name type="scientific">Dipteronia sinensis</name>
    <dbReference type="NCBI Taxonomy" id="43782"/>
    <lineage>
        <taxon>Eukaryota</taxon>
        <taxon>Viridiplantae</taxon>
        <taxon>Streptophyta</taxon>
        <taxon>Embryophyta</taxon>
        <taxon>Tracheophyta</taxon>
        <taxon>Spermatophyta</taxon>
        <taxon>Magnoliopsida</taxon>
        <taxon>eudicotyledons</taxon>
        <taxon>Gunneridae</taxon>
        <taxon>Pentapetalae</taxon>
        <taxon>rosids</taxon>
        <taxon>malvids</taxon>
        <taxon>Sapindales</taxon>
        <taxon>Sapindaceae</taxon>
        <taxon>Hippocastanoideae</taxon>
        <taxon>Acereae</taxon>
        <taxon>Dipteronia</taxon>
    </lineage>
</organism>
<evidence type="ECO:0000259" key="4">
    <source>
        <dbReference type="PROSITE" id="PS50927"/>
    </source>
</evidence>
<reference evidence="5" key="1">
    <citation type="journal article" date="2023" name="Plant J.">
        <title>Genome sequences and population genomics provide insights into the demographic history, inbreeding, and mutation load of two 'living fossil' tree species of Dipteronia.</title>
        <authorList>
            <person name="Feng Y."/>
            <person name="Comes H.P."/>
            <person name="Chen J."/>
            <person name="Zhu S."/>
            <person name="Lu R."/>
            <person name="Zhang X."/>
            <person name="Li P."/>
            <person name="Qiu J."/>
            <person name="Olsen K.M."/>
            <person name="Qiu Y."/>
        </authorList>
    </citation>
    <scope>NUCLEOTIDE SEQUENCE</scope>
    <source>
        <strain evidence="5">NBL</strain>
    </source>
</reference>
<evidence type="ECO:0000256" key="2">
    <source>
        <dbReference type="ARBA" id="ARBA00023157"/>
    </source>
</evidence>
<dbReference type="SUPFAM" id="SSF51110">
    <property type="entry name" value="alpha-D-mannose-specific plant lectins"/>
    <property type="match status" value="1"/>
</dbReference>
<keyword evidence="6" id="KW-1185">Reference proteome</keyword>